<evidence type="ECO:0000313" key="1">
    <source>
        <dbReference type="EMBL" id="KAK2178742.1"/>
    </source>
</evidence>
<protein>
    <submittedName>
        <fullName evidence="1">Uncharacterized protein</fullName>
    </submittedName>
</protein>
<keyword evidence="2" id="KW-1185">Reference proteome</keyword>
<name>A0AAD9KWR5_RIDPI</name>
<sequence>MSSHSAGVDPPIKLHNSRSVGASPPYWLSMPFWEAFGTGTVRVMGLWNLRRRGSTVTMGLTATRLPSILATRSAGTGWA</sequence>
<accession>A0AAD9KWR5</accession>
<dbReference type="EMBL" id="JAODUO010000530">
    <property type="protein sequence ID" value="KAK2178742.1"/>
    <property type="molecule type" value="Genomic_DNA"/>
</dbReference>
<proteinExistence type="predicted"/>
<dbReference type="AlphaFoldDB" id="A0AAD9KWR5"/>
<dbReference type="Proteomes" id="UP001209878">
    <property type="component" value="Unassembled WGS sequence"/>
</dbReference>
<reference evidence="1" key="1">
    <citation type="journal article" date="2023" name="Mol. Biol. Evol.">
        <title>Third-Generation Sequencing Reveals the Adaptive Role of the Epigenome in Three Deep-Sea Polychaetes.</title>
        <authorList>
            <person name="Perez M."/>
            <person name="Aroh O."/>
            <person name="Sun Y."/>
            <person name="Lan Y."/>
            <person name="Juniper S.K."/>
            <person name="Young C.R."/>
            <person name="Angers B."/>
            <person name="Qian P.Y."/>
        </authorList>
    </citation>
    <scope>NUCLEOTIDE SEQUENCE</scope>
    <source>
        <strain evidence="1">R07B-5</strain>
    </source>
</reference>
<evidence type="ECO:0000313" key="2">
    <source>
        <dbReference type="Proteomes" id="UP001209878"/>
    </source>
</evidence>
<gene>
    <name evidence="1" type="ORF">NP493_529g01068</name>
</gene>
<organism evidence="1 2">
    <name type="scientific">Ridgeia piscesae</name>
    <name type="common">Tubeworm</name>
    <dbReference type="NCBI Taxonomy" id="27915"/>
    <lineage>
        <taxon>Eukaryota</taxon>
        <taxon>Metazoa</taxon>
        <taxon>Spiralia</taxon>
        <taxon>Lophotrochozoa</taxon>
        <taxon>Annelida</taxon>
        <taxon>Polychaeta</taxon>
        <taxon>Sedentaria</taxon>
        <taxon>Canalipalpata</taxon>
        <taxon>Sabellida</taxon>
        <taxon>Siboglinidae</taxon>
        <taxon>Ridgeia</taxon>
    </lineage>
</organism>
<comment type="caution">
    <text evidence="1">The sequence shown here is derived from an EMBL/GenBank/DDBJ whole genome shotgun (WGS) entry which is preliminary data.</text>
</comment>